<dbReference type="InterPro" id="IPR020904">
    <property type="entry name" value="Sc_DH/Rdtase_CS"/>
</dbReference>
<reference evidence="5 6" key="1">
    <citation type="journal article" date="2018" name="Nat. Biotechnol.">
        <title>A standardized bacterial taxonomy based on genome phylogeny substantially revises the tree of life.</title>
        <authorList>
            <person name="Parks D.H."/>
            <person name="Chuvochina M."/>
            <person name="Waite D.W."/>
            <person name="Rinke C."/>
            <person name="Skarshewski A."/>
            <person name="Chaumeil P.A."/>
            <person name="Hugenholtz P."/>
        </authorList>
    </citation>
    <scope>NUCLEOTIDE SEQUENCE [LARGE SCALE GENOMIC DNA]</scope>
    <source>
        <strain evidence="5">UBA9158</strain>
    </source>
</reference>
<dbReference type="AlphaFoldDB" id="A0A3C1KNV8"/>
<dbReference type="Pfam" id="PF00106">
    <property type="entry name" value="adh_short"/>
    <property type="match status" value="1"/>
</dbReference>
<organism evidence="5 6">
    <name type="scientific">Haliea salexigens</name>
    <dbReference type="NCBI Taxonomy" id="287487"/>
    <lineage>
        <taxon>Bacteria</taxon>
        <taxon>Pseudomonadati</taxon>
        <taxon>Pseudomonadota</taxon>
        <taxon>Gammaproteobacteria</taxon>
        <taxon>Cellvibrionales</taxon>
        <taxon>Halieaceae</taxon>
        <taxon>Haliea</taxon>
    </lineage>
</organism>
<name>A0A3C1KNV8_9GAMM</name>
<proteinExistence type="inferred from homology"/>
<sequence>MSARVAVITGAASGIGRALAQRCARQGMTVVLADIDEAQLAAAESFIGSAGGDLYSRVTDVSCADSVEALAKDVYAHFGAVNLLCNNAGILQTGVCWEESAPSWRRAMDINFMGVLHGVSSFVPRMLEQEQSAHIVNTGSLGALLAAPLMGPYTASKMAVRGLTETLHYELRSIGASVGVSLLCPGPIETSMAASAAGRASPSPTAQALMTELMSEDIVPLSPEACAEIVLDAVAEGRFWIFT</sequence>
<dbReference type="PANTHER" id="PTHR43391:SF14">
    <property type="entry name" value="DEHYDROGENASE_REDUCTASE SDR FAMILY PROTEIN 7-LIKE"/>
    <property type="match status" value="1"/>
</dbReference>
<dbReference type="GO" id="GO:0016491">
    <property type="term" value="F:oxidoreductase activity"/>
    <property type="evidence" value="ECO:0007669"/>
    <property type="project" value="UniProtKB-KW"/>
</dbReference>
<evidence type="ECO:0000256" key="1">
    <source>
        <dbReference type="ARBA" id="ARBA00006484"/>
    </source>
</evidence>
<dbReference type="SUPFAM" id="SSF51735">
    <property type="entry name" value="NAD(P)-binding Rossmann-fold domains"/>
    <property type="match status" value="1"/>
</dbReference>
<evidence type="ECO:0000256" key="4">
    <source>
        <dbReference type="RuleBase" id="RU000363"/>
    </source>
</evidence>
<keyword evidence="2" id="KW-0521">NADP</keyword>
<accession>A0A3C1KNV8</accession>
<dbReference type="PRINTS" id="PR00081">
    <property type="entry name" value="GDHRDH"/>
</dbReference>
<gene>
    <name evidence="5" type="ORF">DCP75_10705</name>
</gene>
<feature type="non-terminal residue" evidence="5">
    <location>
        <position position="243"/>
    </location>
</feature>
<dbReference type="EMBL" id="DMND01000145">
    <property type="protein sequence ID" value="HAN28168.1"/>
    <property type="molecule type" value="Genomic_DNA"/>
</dbReference>
<evidence type="ECO:0000256" key="3">
    <source>
        <dbReference type="ARBA" id="ARBA00023002"/>
    </source>
</evidence>
<dbReference type="PANTHER" id="PTHR43391">
    <property type="entry name" value="RETINOL DEHYDROGENASE-RELATED"/>
    <property type="match status" value="1"/>
</dbReference>
<evidence type="ECO:0008006" key="7">
    <source>
        <dbReference type="Google" id="ProtNLM"/>
    </source>
</evidence>
<dbReference type="InterPro" id="IPR036291">
    <property type="entry name" value="NAD(P)-bd_dom_sf"/>
</dbReference>
<dbReference type="FunFam" id="3.40.50.720:FF:000084">
    <property type="entry name" value="Short-chain dehydrogenase reductase"/>
    <property type="match status" value="1"/>
</dbReference>
<evidence type="ECO:0000256" key="2">
    <source>
        <dbReference type="ARBA" id="ARBA00022857"/>
    </source>
</evidence>
<dbReference type="PROSITE" id="PS00061">
    <property type="entry name" value="ADH_SHORT"/>
    <property type="match status" value="1"/>
</dbReference>
<dbReference type="STRING" id="1121937.GCA_000423125_00806"/>
<dbReference type="InterPro" id="IPR002347">
    <property type="entry name" value="SDR_fam"/>
</dbReference>
<comment type="caution">
    <text evidence="5">The sequence shown here is derived from an EMBL/GenBank/DDBJ whole genome shotgun (WGS) entry which is preliminary data.</text>
</comment>
<evidence type="ECO:0000313" key="6">
    <source>
        <dbReference type="Proteomes" id="UP000259273"/>
    </source>
</evidence>
<protein>
    <recommendedName>
        <fullName evidence="7">SDR family NAD(P)-dependent oxidoreductase</fullName>
    </recommendedName>
</protein>
<dbReference type="Proteomes" id="UP000259273">
    <property type="component" value="Unassembled WGS sequence"/>
</dbReference>
<keyword evidence="3" id="KW-0560">Oxidoreductase</keyword>
<dbReference type="PRINTS" id="PR00080">
    <property type="entry name" value="SDRFAMILY"/>
</dbReference>
<dbReference type="Gene3D" id="3.40.50.720">
    <property type="entry name" value="NAD(P)-binding Rossmann-like Domain"/>
    <property type="match status" value="1"/>
</dbReference>
<evidence type="ECO:0000313" key="5">
    <source>
        <dbReference type="EMBL" id="HAN28168.1"/>
    </source>
</evidence>
<dbReference type="CDD" id="cd05233">
    <property type="entry name" value="SDR_c"/>
    <property type="match status" value="1"/>
</dbReference>
<comment type="similarity">
    <text evidence="1 4">Belongs to the short-chain dehydrogenases/reductases (SDR) family.</text>
</comment>